<comment type="caution">
    <text evidence="3">The sequence shown here is derived from an EMBL/GenBank/DDBJ whole genome shotgun (WGS) entry which is preliminary data.</text>
</comment>
<evidence type="ECO:0000256" key="1">
    <source>
        <dbReference type="SAM" id="MobiDB-lite"/>
    </source>
</evidence>
<evidence type="ECO:0000313" key="4">
    <source>
        <dbReference type="Proteomes" id="UP001596037"/>
    </source>
</evidence>
<dbReference type="EMBL" id="JBHSMF010000006">
    <property type="protein sequence ID" value="MFC5498265.1"/>
    <property type="molecule type" value="Genomic_DNA"/>
</dbReference>
<dbReference type="RefSeq" id="WP_376850323.1">
    <property type="nucleotide sequence ID" value="NZ_JBHSMF010000006.1"/>
</dbReference>
<evidence type="ECO:0000313" key="3">
    <source>
        <dbReference type="EMBL" id="MFC5498265.1"/>
    </source>
</evidence>
<keyword evidence="2" id="KW-0732">Signal</keyword>
<dbReference type="PROSITE" id="PS51257">
    <property type="entry name" value="PROKAR_LIPOPROTEIN"/>
    <property type="match status" value="1"/>
</dbReference>
<reference evidence="4" key="1">
    <citation type="journal article" date="2019" name="Int. J. Syst. Evol. Microbiol.">
        <title>The Global Catalogue of Microorganisms (GCM) 10K type strain sequencing project: providing services to taxonomists for standard genome sequencing and annotation.</title>
        <authorList>
            <consortium name="The Broad Institute Genomics Platform"/>
            <consortium name="The Broad Institute Genome Sequencing Center for Infectious Disease"/>
            <person name="Wu L."/>
            <person name="Ma J."/>
        </authorList>
    </citation>
    <scope>NUCLEOTIDE SEQUENCE [LARGE SCALE GENOMIC DNA]</scope>
    <source>
        <strain evidence="4">CCUG 57401</strain>
    </source>
</reference>
<gene>
    <name evidence="3" type="ORF">ACFPOE_12040</name>
</gene>
<proteinExistence type="predicted"/>
<feature type="chain" id="PRO_5046281142" description="Lipoprotein" evidence="2">
    <location>
        <begin position="16"/>
        <end position="74"/>
    </location>
</feature>
<organism evidence="3 4">
    <name type="scientific">Caenimonas terrae</name>
    <dbReference type="NCBI Taxonomy" id="696074"/>
    <lineage>
        <taxon>Bacteria</taxon>
        <taxon>Pseudomonadati</taxon>
        <taxon>Pseudomonadota</taxon>
        <taxon>Betaproteobacteria</taxon>
        <taxon>Burkholderiales</taxon>
        <taxon>Comamonadaceae</taxon>
        <taxon>Caenimonas</taxon>
    </lineage>
</organism>
<protein>
    <recommendedName>
        <fullName evidence="5">Lipoprotein</fullName>
    </recommendedName>
</protein>
<evidence type="ECO:0000256" key="2">
    <source>
        <dbReference type="SAM" id="SignalP"/>
    </source>
</evidence>
<keyword evidence="4" id="KW-1185">Reference proteome</keyword>
<feature type="signal peptide" evidence="2">
    <location>
        <begin position="1"/>
        <end position="15"/>
    </location>
</feature>
<name>A0ABW0NE74_9BURK</name>
<evidence type="ECO:0008006" key="5">
    <source>
        <dbReference type="Google" id="ProtNLM"/>
    </source>
</evidence>
<dbReference type="Proteomes" id="UP001596037">
    <property type="component" value="Unassembled WGS sequence"/>
</dbReference>
<sequence length="74" mass="7968">MMRALVLVAAALALAACGERPQAMKDNAKQDAAAFQGTGMPFTAPGWKPGDKTAWESQLRTRTQNGQNDYTKVN</sequence>
<accession>A0ABW0NE74</accession>
<feature type="region of interest" description="Disordered" evidence="1">
    <location>
        <begin position="32"/>
        <end position="52"/>
    </location>
</feature>